<proteinExistence type="predicted"/>
<dbReference type="Pfam" id="PF08279">
    <property type="entry name" value="HTH_11"/>
    <property type="match status" value="1"/>
</dbReference>
<dbReference type="SUPFAM" id="SSF46785">
    <property type="entry name" value="Winged helix' DNA-binding domain"/>
    <property type="match status" value="1"/>
</dbReference>
<dbReference type="InterPro" id="IPR028349">
    <property type="entry name" value="PafC-like"/>
</dbReference>
<keyword evidence="1" id="KW-0805">Transcription regulation</keyword>
<keyword evidence="2" id="KW-0804">Transcription</keyword>
<accession>A0ABW2ZGR2</accession>
<name>A0ABW2ZGR2_9SPHI</name>
<organism evidence="4 5">
    <name type="scientific">Mucilaginibacter lutimaris</name>
    <dbReference type="NCBI Taxonomy" id="931629"/>
    <lineage>
        <taxon>Bacteria</taxon>
        <taxon>Pseudomonadati</taxon>
        <taxon>Bacteroidota</taxon>
        <taxon>Sphingobacteriia</taxon>
        <taxon>Sphingobacteriales</taxon>
        <taxon>Sphingobacteriaceae</taxon>
        <taxon>Mucilaginibacter</taxon>
    </lineage>
</organism>
<dbReference type="Pfam" id="PF13280">
    <property type="entry name" value="WYL"/>
    <property type="match status" value="1"/>
</dbReference>
<dbReference type="PROSITE" id="PS51000">
    <property type="entry name" value="HTH_DEOR_2"/>
    <property type="match status" value="1"/>
</dbReference>
<dbReference type="PANTHER" id="PTHR34580">
    <property type="match status" value="1"/>
</dbReference>
<dbReference type="Gene3D" id="1.10.10.10">
    <property type="entry name" value="Winged helix-like DNA-binding domain superfamily/Winged helix DNA-binding domain"/>
    <property type="match status" value="1"/>
</dbReference>
<dbReference type="RefSeq" id="WP_377142379.1">
    <property type="nucleotide sequence ID" value="NZ_JBHTIA010000007.1"/>
</dbReference>
<dbReference type="InterPro" id="IPR026881">
    <property type="entry name" value="WYL_dom"/>
</dbReference>
<protein>
    <submittedName>
        <fullName evidence="4">Helix-turn-helix transcriptional regulator</fullName>
    </submittedName>
</protein>
<evidence type="ECO:0000256" key="2">
    <source>
        <dbReference type="ARBA" id="ARBA00023163"/>
    </source>
</evidence>
<gene>
    <name evidence="4" type="ORF">ACFQZI_10780</name>
</gene>
<reference evidence="5" key="1">
    <citation type="journal article" date="2019" name="Int. J. Syst. Evol. Microbiol.">
        <title>The Global Catalogue of Microorganisms (GCM) 10K type strain sequencing project: providing services to taxonomists for standard genome sequencing and annotation.</title>
        <authorList>
            <consortium name="The Broad Institute Genomics Platform"/>
            <consortium name="The Broad Institute Genome Sequencing Center for Infectious Disease"/>
            <person name="Wu L."/>
            <person name="Ma J."/>
        </authorList>
    </citation>
    <scope>NUCLEOTIDE SEQUENCE [LARGE SCALE GENOMIC DNA]</scope>
    <source>
        <strain evidence="5">CCUG 60742</strain>
    </source>
</reference>
<dbReference type="Proteomes" id="UP001597073">
    <property type="component" value="Unassembled WGS sequence"/>
</dbReference>
<dbReference type="Pfam" id="PF25583">
    <property type="entry name" value="WCX"/>
    <property type="match status" value="1"/>
</dbReference>
<dbReference type="InterPro" id="IPR036388">
    <property type="entry name" value="WH-like_DNA-bd_sf"/>
</dbReference>
<dbReference type="InterPro" id="IPR001034">
    <property type="entry name" value="DeoR_HTH"/>
</dbReference>
<dbReference type="InterPro" id="IPR051534">
    <property type="entry name" value="CBASS_pafABC_assoc_protein"/>
</dbReference>
<sequence>MLRYFVFTYFGAMNRIDRISAILIQLQARRIVKASDIAARFNISLRTVYRDVRSLEEAGVPIIGEAGVGYSLVDGYRLPPIMFTKEEATAFLTAEKFVEKMTDASTTAHHRSAMDKIRAILKTTEKDLLESMDGSIEVLKSQTQRRVNNNNHIQTILNGIAGKKVLCIDYTAGYTQTKTNRHIEPIGIFYLDSYWHLIAYCRMRNDYRDFRLDRISGIQETDITFKGSHPKLKDYLAQTASEHQLETIVIKVNSSITNFINEQRFYHGFVSEKHTGNHTEMTFLTISVEGFVRWFMMFGDHAEIISPQKVKEKVVEVAGGILQRNLDTISV</sequence>
<dbReference type="InterPro" id="IPR013196">
    <property type="entry name" value="HTH_11"/>
</dbReference>
<feature type="domain" description="HTH deoR-type" evidence="3">
    <location>
        <begin position="15"/>
        <end position="70"/>
    </location>
</feature>
<dbReference type="PIRSF" id="PIRSF016838">
    <property type="entry name" value="PafC"/>
    <property type="match status" value="1"/>
</dbReference>
<dbReference type="InterPro" id="IPR036390">
    <property type="entry name" value="WH_DNA-bd_sf"/>
</dbReference>
<evidence type="ECO:0000256" key="1">
    <source>
        <dbReference type="ARBA" id="ARBA00023015"/>
    </source>
</evidence>
<evidence type="ECO:0000313" key="4">
    <source>
        <dbReference type="EMBL" id="MFD0765337.1"/>
    </source>
</evidence>
<evidence type="ECO:0000259" key="3">
    <source>
        <dbReference type="PROSITE" id="PS51000"/>
    </source>
</evidence>
<dbReference type="EMBL" id="JBHTIA010000007">
    <property type="protein sequence ID" value="MFD0765337.1"/>
    <property type="molecule type" value="Genomic_DNA"/>
</dbReference>
<evidence type="ECO:0000313" key="5">
    <source>
        <dbReference type="Proteomes" id="UP001597073"/>
    </source>
</evidence>
<dbReference type="PROSITE" id="PS52050">
    <property type="entry name" value="WYL"/>
    <property type="match status" value="1"/>
</dbReference>
<keyword evidence="5" id="KW-1185">Reference proteome</keyword>
<dbReference type="InterPro" id="IPR057727">
    <property type="entry name" value="WCX_dom"/>
</dbReference>
<comment type="caution">
    <text evidence="4">The sequence shown here is derived from an EMBL/GenBank/DDBJ whole genome shotgun (WGS) entry which is preliminary data.</text>
</comment>
<dbReference type="PANTHER" id="PTHR34580:SF3">
    <property type="entry name" value="PROTEIN PAFB"/>
    <property type="match status" value="1"/>
</dbReference>